<dbReference type="Gene3D" id="3.30.1660.40">
    <property type="entry name" value="FlgT, N-terminal domain"/>
    <property type="match status" value="1"/>
</dbReference>
<dbReference type="RefSeq" id="WP_221030505.1">
    <property type="nucleotide sequence ID" value="NZ_CP139781.1"/>
</dbReference>
<name>A0ABZ1C4L0_9BACT</name>
<organism evidence="2 3">
    <name type="scientific">Actomonas aquatica</name>
    <dbReference type="NCBI Taxonomy" id="2866162"/>
    <lineage>
        <taxon>Bacteria</taxon>
        <taxon>Pseudomonadati</taxon>
        <taxon>Verrucomicrobiota</taxon>
        <taxon>Opitutia</taxon>
        <taxon>Opitutales</taxon>
        <taxon>Opitutaceae</taxon>
        <taxon>Actomonas</taxon>
    </lineage>
</organism>
<keyword evidence="1" id="KW-0472">Membrane</keyword>
<evidence type="ECO:0000313" key="2">
    <source>
        <dbReference type="EMBL" id="WRQ86668.1"/>
    </source>
</evidence>
<accession>A0ABZ1C4L0</accession>
<dbReference type="EMBL" id="CP139781">
    <property type="protein sequence ID" value="WRQ86668.1"/>
    <property type="molecule type" value="Genomic_DNA"/>
</dbReference>
<dbReference type="Proteomes" id="UP000738431">
    <property type="component" value="Chromosome"/>
</dbReference>
<evidence type="ECO:0008006" key="4">
    <source>
        <dbReference type="Google" id="ProtNLM"/>
    </source>
</evidence>
<keyword evidence="1" id="KW-0812">Transmembrane</keyword>
<evidence type="ECO:0000313" key="3">
    <source>
        <dbReference type="Proteomes" id="UP000738431"/>
    </source>
</evidence>
<proteinExistence type="predicted"/>
<sequence>MQAFKFRFLSLLWVRSFLLFAVVMGAGGRVMAERLQVTGQAPGDLPTARNAALADALRAAVERGAGVELLSRSASRNMVLEADEILTESFGFVRSYEVLSSGLGADGVYRVEIAAEVEPGEIGRGDALALRNLVRLKGSPRLALVVTETLAEVSPDQHPVRDWLEMTARELQLNVVAVEVLREQEAKVAMRDELLDPTQPSPLRQRLAQEADYVLEVALDVRHVEQGSFGGNLPHHRFVVNGVARIYQPDTGKLLATAPLGGTGNARSYQKDIAAAATDAATKAMAGDRTAQEGGVWPAMRGLLSQWAADLDLGQLVRIELPSLDSASVDQVLAVLDQQDSVGGVWLRQVDSAAGVTIDVESKQTAYDVARLVEQAGPSLRTDLVSAHYVRLVAGSPKVADRSLLIGGAAALVLLGLVVLIWASRRRSA</sequence>
<keyword evidence="3" id="KW-1185">Reference proteome</keyword>
<feature type="transmembrane region" description="Helical" evidence="1">
    <location>
        <begin position="404"/>
        <end position="423"/>
    </location>
</feature>
<reference evidence="2 3" key="1">
    <citation type="submission" date="2021-08" db="EMBL/GenBank/DDBJ databases">
        <authorList>
            <person name="Zhang D."/>
            <person name="Zhang A."/>
            <person name="Wang L."/>
        </authorList>
    </citation>
    <scope>NUCLEOTIDE SEQUENCE [LARGE SCALE GENOMIC DNA]</scope>
    <source>
        <strain evidence="2 3">WL0086</strain>
    </source>
</reference>
<protein>
    <recommendedName>
        <fullName evidence="4">Flagellar assembly protein T N-terminal domain-containing protein</fullName>
    </recommendedName>
</protein>
<keyword evidence="1" id="KW-1133">Transmembrane helix</keyword>
<dbReference type="InterPro" id="IPR038180">
    <property type="entry name" value="FlgT_N_sf"/>
</dbReference>
<gene>
    <name evidence="2" type="ORF">K1X11_017790</name>
</gene>
<reference evidence="2 3" key="2">
    <citation type="submission" date="2023-12" db="EMBL/GenBank/DDBJ databases">
        <title>Description of an unclassified Opitutus bacterium of Verrucomicrobiota.</title>
        <authorList>
            <person name="Zhang D.-F."/>
        </authorList>
    </citation>
    <scope>NUCLEOTIDE SEQUENCE [LARGE SCALE GENOMIC DNA]</scope>
    <source>
        <strain evidence="2 3">WL0086</strain>
    </source>
</reference>
<evidence type="ECO:0000256" key="1">
    <source>
        <dbReference type="SAM" id="Phobius"/>
    </source>
</evidence>